<keyword evidence="2" id="KW-0732">Signal</keyword>
<gene>
    <name evidence="4" type="ORF">CDO51_05210</name>
</gene>
<dbReference type="InterPro" id="IPR052159">
    <property type="entry name" value="Competence_DNA_uptake"/>
</dbReference>
<dbReference type="InterPro" id="IPR035681">
    <property type="entry name" value="ComA-like_MBL"/>
</dbReference>
<evidence type="ECO:0000313" key="4">
    <source>
        <dbReference type="EMBL" id="OWZ84115.1"/>
    </source>
</evidence>
<accession>A0A226BYW2</accession>
<dbReference type="RefSeq" id="WP_089023248.1">
    <property type="nucleotide sequence ID" value="NZ_NIQC01000008.1"/>
</dbReference>
<dbReference type="SUPFAM" id="SSF47781">
    <property type="entry name" value="RuvA domain 2-like"/>
    <property type="match status" value="1"/>
</dbReference>
<dbReference type="InterPro" id="IPR001279">
    <property type="entry name" value="Metallo-B-lactamas"/>
</dbReference>
<feature type="region of interest" description="Disordered" evidence="1">
    <location>
        <begin position="403"/>
        <end position="429"/>
    </location>
</feature>
<dbReference type="InterPro" id="IPR036866">
    <property type="entry name" value="RibonucZ/Hydroxyglut_hydro"/>
</dbReference>
<keyword evidence="5" id="KW-1185">Reference proteome</keyword>
<dbReference type="Gene3D" id="3.30.457.10">
    <property type="entry name" value="Copper amine oxidase-like, N-terminal domain"/>
    <property type="match status" value="1"/>
</dbReference>
<dbReference type="InterPro" id="IPR036582">
    <property type="entry name" value="Mao_N_sf"/>
</dbReference>
<dbReference type="Proteomes" id="UP000214588">
    <property type="component" value="Unassembled WGS sequence"/>
</dbReference>
<dbReference type="SUPFAM" id="SSF55383">
    <property type="entry name" value="Copper amine oxidase, domain N"/>
    <property type="match status" value="1"/>
</dbReference>
<dbReference type="PANTHER" id="PTHR30619:SF1">
    <property type="entry name" value="RECOMBINATION PROTEIN 2"/>
    <property type="match status" value="1"/>
</dbReference>
<dbReference type="SMART" id="SM00849">
    <property type="entry name" value="Lactamase_B"/>
    <property type="match status" value="1"/>
</dbReference>
<evidence type="ECO:0000259" key="3">
    <source>
        <dbReference type="SMART" id="SM00849"/>
    </source>
</evidence>
<protein>
    <recommendedName>
        <fullName evidence="3">Metallo-beta-lactamase domain-containing protein</fullName>
    </recommendedName>
</protein>
<dbReference type="InterPro" id="IPR012854">
    <property type="entry name" value="Cu_amine_oxidase-like_N"/>
</dbReference>
<dbReference type="Pfam" id="PF00753">
    <property type="entry name" value="Lactamase_B"/>
    <property type="match status" value="1"/>
</dbReference>
<organism evidence="4 5">
    <name type="scientific">Natranaerobius trueperi</name>
    <dbReference type="NCBI Taxonomy" id="759412"/>
    <lineage>
        <taxon>Bacteria</taxon>
        <taxon>Bacillati</taxon>
        <taxon>Bacillota</taxon>
        <taxon>Clostridia</taxon>
        <taxon>Natranaerobiales</taxon>
        <taxon>Natranaerobiaceae</taxon>
        <taxon>Natranaerobius</taxon>
    </lineage>
</organism>
<dbReference type="Gene3D" id="3.60.15.10">
    <property type="entry name" value="Ribonuclease Z/Hydroxyacylglutathione hydrolase-like"/>
    <property type="match status" value="1"/>
</dbReference>
<reference evidence="4 5" key="1">
    <citation type="submission" date="2017-06" db="EMBL/GenBank/DDBJ databases">
        <title>Draft Genome Sequence of Natranaerobius trueperi halophilic, alkalithermophilic bacteria from soda lakes.</title>
        <authorList>
            <person name="Zhao B."/>
        </authorList>
    </citation>
    <scope>NUCLEOTIDE SEQUENCE [LARGE SCALE GENOMIC DNA]</scope>
    <source>
        <strain evidence="4 5">DSM 18760</strain>
    </source>
</reference>
<dbReference type="EMBL" id="NIQC01000008">
    <property type="protein sequence ID" value="OWZ84115.1"/>
    <property type="molecule type" value="Genomic_DNA"/>
</dbReference>
<dbReference type="InterPro" id="IPR010994">
    <property type="entry name" value="RuvA_2-like"/>
</dbReference>
<feature type="chain" id="PRO_5038433755" description="Metallo-beta-lactamase domain-containing protein" evidence="2">
    <location>
        <begin position="21"/>
        <end position="487"/>
    </location>
</feature>
<dbReference type="Gene3D" id="1.10.150.320">
    <property type="entry name" value="Photosystem II 12 kDa extrinsic protein"/>
    <property type="match status" value="1"/>
</dbReference>
<proteinExistence type="predicted"/>
<evidence type="ECO:0000256" key="1">
    <source>
        <dbReference type="SAM" id="MobiDB-lite"/>
    </source>
</evidence>
<comment type="caution">
    <text evidence="4">The sequence shown here is derived from an EMBL/GenBank/DDBJ whole genome shotgun (WGS) entry which is preliminary data.</text>
</comment>
<dbReference type="SUPFAM" id="SSF56281">
    <property type="entry name" value="Metallo-hydrolase/oxidoreductase"/>
    <property type="match status" value="1"/>
</dbReference>
<name>A0A226BYW2_9FIRM</name>
<dbReference type="OrthoDB" id="9761531at2"/>
<dbReference type="Pfam" id="PF12836">
    <property type="entry name" value="HHH_3"/>
    <property type="match status" value="1"/>
</dbReference>
<dbReference type="CDD" id="cd07731">
    <property type="entry name" value="ComA-like_MBL-fold"/>
    <property type="match status" value="1"/>
</dbReference>
<dbReference type="Pfam" id="PF07833">
    <property type="entry name" value="Cu_amine_oxidN1"/>
    <property type="match status" value="1"/>
</dbReference>
<dbReference type="PANTHER" id="PTHR30619">
    <property type="entry name" value="DNA INTERNALIZATION/COMPETENCE PROTEIN COMEC/REC2"/>
    <property type="match status" value="1"/>
</dbReference>
<dbReference type="AlphaFoldDB" id="A0A226BYW2"/>
<evidence type="ECO:0000256" key="2">
    <source>
        <dbReference type="SAM" id="SignalP"/>
    </source>
</evidence>
<sequence length="487" mass="54353">MKILALSLMLMLFLSSSVLADDSMEVDVIVDGDEVELDEPARMEKGRTLLPARDVFEGIGAEMDWDPDTQTASGTLDDTVVEIPLGSNEATVDDEQEDLDVKAQTFEGYTYVPLRFAGKAFGGEVSWDGATNTVDITMPDKEEESKDTVTSEKDSDDELIAHFIDVGQGDAIFLEAPDKNILVDAGDNWEGETVVNYIKELDVDIIHKVVASHPHADHIGGLSEVYDKFEVEVTYDSGVEHDTETYEEYYELANEKTDLQTAKKGDTLDVESVDAQFIHPPEDHEGDIHDLNLVLNIDYEDNSILLTGDAEKPSEEMMIENSQELPSEILKVGHHGSSTSTSEEFLDNVDPEAAVIQVGEDNRYGHPDEKVLHRLQENGVDIYRNDYQGDIVVTLDDDDWDSNVKPWDGEVAEKDEPEDDEKEPIGEVNINTASKEELQEITHISETRAEEIKESRPFDSLDQLTQIHGIADQRLEDIKEEGTAYVE</sequence>
<feature type="signal peptide" evidence="2">
    <location>
        <begin position="1"/>
        <end position="20"/>
    </location>
</feature>
<feature type="domain" description="Metallo-beta-lactamase" evidence="3">
    <location>
        <begin position="168"/>
        <end position="360"/>
    </location>
</feature>
<evidence type="ECO:0000313" key="5">
    <source>
        <dbReference type="Proteomes" id="UP000214588"/>
    </source>
</evidence>